<sequence length="113" mass="11972">MRFTLAAASLIGLAAASPAIVPVIGVSLTYPDGTYSNIFPVPSDGQPYLHASKGPVSDVFIQAYHDGTKYHLTECNFLDAAKNIVKAVAIYKPTISEVSPAVEIAYIECNIGN</sequence>
<protein>
    <submittedName>
        <fullName evidence="2">Uncharacterized protein</fullName>
    </submittedName>
</protein>
<organism evidence="2 3">
    <name type="scientific">Cladobotryum mycophilum</name>
    <dbReference type="NCBI Taxonomy" id="491253"/>
    <lineage>
        <taxon>Eukaryota</taxon>
        <taxon>Fungi</taxon>
        <taxon>Dikarya</taxon>
        <taxon>Ascomycota</taxon>
        <taxon>Pezizomycotina</taxon>
        <taxon>Sordariomycetes</taxon>
        <taxon>Hypocreomycetidae</taxon>
        <taxon>Hypocreales</taxon>
        <taxon>Hypocreaceae</taxon>
        <taxon>Cladobotryum</taxon>
    </lineage>
</organism>
<gene>
    <name evidence="2" type="ORF">PT974_05740</name>
</gene>
<keyword evidence="3" id="KW-1185">Reference proteome</keyword>
<evidence type="ECO:0000256" key="1">
    <source>
        <dbReference type="SAM" id="SignalP"/>
    </source>
</evidence>
<dbReference type="EMBL" id="JAVFKD010000012">
    <property type="protein sequence ID" value="KAK5992337.1"/>
    <property type="molecule type" value="Genomic_DNA"/>
</dbReference>
<keyword evidence="1" id="KW-0732">Signal</keyword>
<proteinExistence type="predicted"/>
<name>A0ABR0SJK3_9HYPO</name>
<reference evidence="2 3" key="1">
    <citation type="submission" date="2024-01" db="EMBL/GenBank/DDBJ databases">
        <title>Complete genome of Cladobotryum mycophilum ATHUM6906.</title>
        <authorList>
            <person name="Christinaki A.C."/>
            <person name="Myridakis A.I."/>
            <person name="Kouvelis V.N."/>
        </authorList>
    </citation>
    <scope>NUCLEOTIDE SEQUENCE [LARGE SCALE GENOMIC DNA]</scope>
    <source>
        <strain evidence="2 3">ATHUM6906</strain>
    </source>
</reference>
<comment type="caution">
    <text evidence="2">The sequence shown here is derived from an EMBL/GenBank/DDBJ whole genome shotgun (WGS) entry which is preliminary data.</text>
</comment>
<feature type="chain" id="PRO_5046616226" evidence="1">
    <location>
        <begin position="17"/>
        <end position="113"/>
    </location>
</feature>
<accession>A0ABR0SJK3</accession>
<evidence type="ECO:0000313" key="3">
    <source>
        <dbReference type="Proteomes" id="UP001338125"/>
    </source>
</evidence>
<evidence type="ECO:0000313" key="2">
    <source>
        <dbReference type="EMBL" id="KAK5992337.1"/>
    </source>
</evidence>
<feature type="signal peptide" evidence="1">
    <location>
        <begin position="1"/>
        <end position="16"/>
    </location>
</feature>
<dbReference type="Proteomes" id="UP001338125">
    <property type="component" value="Unassembled WGS sequence"/>
</dbReference>